<dbReference type="EnsemblPlants" id="TuG1812S0001636500.01.T01">
    <property type="protein sequence ID" value="TuG1812S0001636500.01.T01.s_cds37966"/>
    <property type="gene ID" value="TuG1812S0001636500.01"/>
</dbReference>
<organism evidence="1 2">
    <name type="scientific">Triticum urartu</name>
    <name type="common">Red wild einkorn</name>
    <name type="synonym">Crithodium urartu</name>
    <dbReference type="NCBI Taxonomy" id="4572"/>
    <lineage>
        <taxon>Eukaryota</taxon>
        <taxon>Viridiplantae</taxon>
        <taxon>Streptophyta</taxon>
        <taxon>Embryophyta</taxon>
        <taxon>Tracheophyta</taxon>
        <taxon>Spermatophyta</taxon>
        <taxon>Magnoliopsida</taxon>
        <taxon>Liliopsida</taxon>
        <taxon>Poales</taxon>
        <taxon>Poaceae</taxon>
        <taxon>BOP clade</taxon>
        <taxon>Pooideae</taxon>
        <taxon>Triticodae</taxon>
        <taxon>Triticeae</taxon>
        <taxon>Triticinae</taxon>
        <taxon>Triticum</taxon>
    </lineage>
</organism>
<protein>
    <submittedName>
        <fullName evidence="1">Uncharacterized protein</fullName>
    </submittedName>
</protein>
<keyword evidence="2" id="KW-1185">Reference proteome</keyword>
<dbReference type="Gramene" id="TuG1812S0001636500.01.T01">
    <property type="protein sequence ID" value="TuG1812S0001636500.01.T01.s_cds37966"/>
    <property type="gene ID" value="TuG1812S0001636500.01"/>
</dbReference>
<dbReference type="Proteomes" id="UP000015106">
    <property type="component" value="Unassembled WGS sequence"/>
</dbReference>
<evidence type="ECO:0000313" key="2">
    <source>
        <dbReference type="Proteomes" id="UP000015106"/>
    </source>
</evidence>
<dbReference type="AlphaFoldDB" id="A0A8R7VDB3"/>
<accession>A0A8R7VDB3</accession>
<reference evidence="2" key="1">
    <citation type="journal article" date="2013" name="Nature">
        <title>Draft genome of the wheat A-genome progenitor Triticum urartu.</title>
        <authorList>
            <person name="Ling H.Q."/>
            <person name="Zhao S."/>
            <person name="Liu D."/>
            <person name="Wang J."/>
            <person name="Sun H."/>
            <person name="Zhang C."/>
            <person name="Fan H."/>
            <person name="Li D."/>
            <person name="Dong L."/>
            <person name="Tao Y."/>
            <person name="Gao C."/>
            <person name="Wu H."/>
            <person name="Li Y."/>
            <person name="Cui Y."/>
            <person name="Guo X."/>
            <person name="Zheng S."/>
            <person name="Wang B."/>
            <person name="Yu K."/>
            <person name="Liang Q."/>
            <person name="Yang W."/>
            <person name="Lou X."/>
            <person name="Chen J."/>
            <person name="Feng M."/>
            <person name="Jian J."/>
            <person name="Zhang X."/>
            <person name="Luo G."/>
            <person name="Jiang Y."/>
            <person name="Liu J."/>
            <person name="Wang Z."/>
            <person name="Sha Y."/>
            <person name="Zhang B."/>
            <person name="Wu H."/>
            <person name="Tang D."/>
            <person name="Shen Q."/>
            <person name="Xue P."/>
            <person name="Zou S."/>
            <person name="Wang X."/>
            <person name="Liu X."/>
            <person name="Wang F."/>
            <person name="Yang Y."/>
            <person name="An X."/>
            <person name="Dong Z."/>
            <person name="Zhang K."/>
            <person name="Zhang X."/>
            <person name="Luo M.C."/>
            <person name="Dvorak J."/>
            <person name="Tong Y."/>
            <person name="Wang J."/>
            <person name="Yang H."/>
            <person name="Li Z."/>
            <person name="Wang D."/>
            <person name="Zhang A."/>
            <person name="Wang J."/>
        </authorList>
    </citation>
    <scope>NUCLEOTIDE SEQUENCE</scope>
    <source>
        <strain evidence="2">cv. G1812</strain>
    </source>
</reference>
<proteinExistence type="predicted"/>
<name>A0A8R7VDB3_TRIUA</name>
<evidence type="ECO:0000313" key="1">
    <source>
        <dbReference type="EnsemblPlants" id="TuG1812S0001636500.01.T01.s_cds37966"/>
    </source>
</evidence>
<reference evidence="1" key="2">
    <citation type="submission" date="2022-06" db="UniProtKB">
        <authorList>
            <consortium name="EnsemblPlants"/>
        </authorList>
    </citation>
    <scope>IDENTIFICATION</scope>
</reference>
<sequence length="119" mass="13076">MNTGDEPVEPSELLAVLEAAGSGGLLDGRDPLQPDLLSEPCDELLRLLVHLVLVHLRRRRRLPRRVRPRGVGANAVLVVVAALGLVRGDRHYAQDWVAAPPLVLEPWDGLVLSVSIWLF</sequence>